<proteinExistence type="predicted"/>
<evidence type="ECO:0000259" key="2">
    <source>
        <dbReference type="Pfam" id="PF04784"/>
    </source>
</evidence>
<feature type="region of interest" description="Disordered" evidence="1">
    <location>
        <begin position="141"/>
        <end position="267"/>
    </location>
</feature>
<dbReference type="Pfam" id="PF14389">
    <property type="entry name" value="Lzipper-MIP1"/>
    <property type="match status" value="1"/>
</dbReference>
<dbReference type="PANTHER" id="PTHR46248">
    <property type="entry name" value="EXPRESSED PROTEIN"/>
    <property type="match status" value="1"/>
</dbReference>
<reference evidence="4 5" key="1">
    <citation type="submission" date="2018-10" db="EMBL/GenBank/DDBJ databases">
        <title>A high-quality apple genome assembly.</title>
        <authorList>
            <person name="Hu J."/>
        </authorList>
    </citation>
    <scope>NUCLEOTIDE SEQUENCE [LARGE SCALE GENOMIC DNA]</scope>
    <source>
        <strain evidence="5">cv. HFTH1</strain>
        <tissue evidence="4">Young leaf</tissue>
    </source>
</reference>
<evidence type="ECO:0000259" key="3">
    <source>
        <dbReference type="Pfam" id="PF14389"/>
    </source>
</evidence>
<feature type="compositionally biased region" description="Basic and acidic residues" evidence="1">
    <location>
        <begin position="221"/>
        <end position="234"/>
    </location>
</feature>
<dbReference type="Proteomes" id="UP000290289">
    <property type="component" value="Chromosome 8"/>
</dbReference>
<gene>
    <name evidence="4" type="ORF">DVH24_020782</name>
</gene>
<sequence length="609" mass="69658">MDTKRSWKMNTRVRTRLQSMKPPEKNKKDKVEMQGSEIKETRKAISNGRASSRERKLALQQDVDKLKKKLKHEENVHRALQRAFTRPLGALPRLPPYLPPYTLELLAEVAVLEEEVVRLEEQVVHFRKDLYQEAVYISTSKRKMETSSADSSDLYPIKNPKFQSQRGNNSTNSTEEYCPSPSVSVSDDKQGKENQSYNNSTKSNDRALIHQTQVRTPVKRPPIDHRTAEMRLEPQKLQLETKNADQESAQARLPSIPDNELSGDDSPNKISESIVKCLSSILTRISSVKNLGPAENERTENWDPYGICLEFGQRDIGPYKQLHTIEARNINPNRRANALFLLRRLKLLFRKLASVNLQSLSHQEKLAFWINIYNSCMMNAFLEHGIPESPEILVALMQKIVKLLLLVNNSYMDHMVVFHVTQAIINVGGHILNAITIEHFILRLPYHSKHVSSLNLYVHRRFIIILLTPEQTVSKGTKTDEKTARSTFGLELSEPLVTFALSCGSWSSPAVKVYTASQVENELEVAKIEYLQAAVGISSNKFAIPKILDWYLPDFAKDLESLLDWISLQLPSEMGKEALKLLERGKNEPLSQLVQVTPYEFNFRYLLYK</sequence>
<feature type="region of interest" description="Disordered" evidence="1">
    <location>
        <begin position="1"/>
        <end position="56"/>
    </location>
</feature>
<dbReference type="PANTHER" id="PTHR46248:SF9">
    <property type="entry name" value="EXPRESSED PROTEIN"/>
    <property type="match status" value="1"/>
</dbReference>
<dbReference type="InterPro" id="IPR006869">
    <property type="entry name" value="DUF547"/>
</dbReference>
<feature type="domain" description="Ternary complex factor MIP1 leucine-zipper" evidence="3">
    <location>
        <begin position="52"/>
        <end position="133"/>
    </location>
</feature>
<protein>
    <recommendedName>
        <fullName evidence="6">Ternary complex factor MIP1 leucine-zipper domain-containing protein</fullName>
    </recommendedName>
</protein>
<name>A0A498J7J8_MALDO</name>
<feature type="domain" description="DUF547" evidence="2">
    <location>
        <begin position="357"/>
        <end position="531"/>
    </location>
</feature>
<feature type="compositionally biased region" description="Polar residues" evidence="1">
    <location>
        <begin position="238"/>
        <end position="249"/>
    </location>
</feature>
<evidence type="ECO:0000313" key="4">
    <source>
        <dbReference type="EMBL" id="RXH91759.1"/>
    </source>
</evidence>
<keyword evidence="5" id="KW-1185">Reference proteome</keyword>
<feature type="compositionally biased region" description="Polar residues" evidence="1">
    <location>
        <begin position="193"/>
        <end position="202"/>
    </location>
</feature>
<feature type="compositionally biased region" description="Polar residues" evidence="1">
    <location>
        <begin position="161"/>
        <end position="185"/>
    </location>
</feature>
<dbReference type="EMBL" id="RDQH01000334">
    <property type="protein sequence ID" value="RXH91759.1"/>
    <property type="molecule type" value="Genomic_DNA"/>
</dbReference>
<accession>A0A498J7J8</accession>
<organism evidence="4 5">
    <name type="scientific">Malus domestica</name>
    <name type="common">Apple</name>
    <name type="synonym">Pyrus malus</name>
    <dbReference type="NCBI Taxonomy" id="3750"/>
    <lineage>
        <taxon>Eukaryota</taxon>
        <taxon>Viridiplantae</taxon>
        <taxon>Streptophyta</taxon>
        <taxon>Embryophyta</taxon>
        <taxon>Tracheophyta</taxon>
        <taxon>Spermatophyta</taxon>
        <taxon>Magnoliopsida</taxon>
        <taxon>eudicotyledons</taxon>
        <taxon>Gunneridae</taxon>
        <taxon>Pentapetalae</taxon>
        <taxon>rosids</taxon>
        <taxon>fabids</taxon>
        <taxon>Rosales</taxon>
        <taxon>Rosaceae</taxon>
        <taxon>Amygdaloideae</taxon>
        <taxon>Maleae</taxon>
        <taxon>Malus</taxon>
    </lineage>
</organism>
<comment type="caution">
    <text evidence="4">The sequence shown here is derived from an EMBL/GenBank/DDBJ whole genome shotgun (WGS) entry which is preliminary data.</text>
</comment>
<evidence type="ECO:0008006" key="6">
    <source>
        <dbReference type="Google" id="ProtNLM"/>
    </source>
</evidence>
<dbReference type="InterPro" id="IPR025757">
    <property type="entry name" value="MIP1_Leuzipper"/>
</dbReference>
<dbReference type="Pfam" id="PF04784">
    <property type="entry name" value="DUF547"/>
    <property type="match status" value="1"/>
</dbReference>
<dbReference type="AlphaFoldDB" id="A0A498J7J8"/>
<evidence type="ECO:0000313" key="5">
    <source>
        <dbReference type="Proteomes" id="UP000290289"/>
    </source>
</evidence>
<feature type="compositionally biased region" description="Basic and acidic residues" evidence="1">
    <location>
        <begin position="22"/>
        <end position="43"/>
    </location>
</feature>
<evidence type="ECO:0000256" key="1">
    <source>
        <dbReference type="SAM" id="MobiDB-lite"/>
    </source>
</evidence>
<dbReference type="STRING" id="3750.A0A498J7J8"/>